<reference evidence="4" key="2">
    <citation type="submission" date="2020-11" db="EMBL/GenBank/DDBJ databases">
        <authorList>
            <person name="McCartney M.A."/>
            <person name="Auch B."/>
            <person name="Kono T."/>
            <person name="Mallez S."/>
            <person name="Becker A."/>
            <person name="Gohl D.M."/>
            <person name="Silverstein K.A.T."/>
            <person name="Koren S."/>
            <person name="Bechman K.B."/>
            <person name="Herman A."/>
            <person name="Abrahante J.E."/>
            <person name="Garbe J."/>
        </authorList>
    </citation>
    <scope>NUCLEOTIDE SEQUENCE</scope>
    <source>
        <strain evidence="4">Duluth1</strain>
        <tissue evidence="4">Whole animal</tissue>
    </source>
</reference>
<evidence type="ECO:0000313" key="5">
    <source>
        <dbReference type="Proteomes" id="UP000828390"/>
    </source>
</evidence>
<sequence>MDDVHLTEREQRLRRREQLNADIAQKEREIQERTNENRLDKIKQRDRNIEMLQFQELQRQRNELIEKRRHARQERDEQHRVVEEQRTELRGKTSDIESQRLKETVIDIEYEDDELKGACGHINIDSDIERMEFGEISRYTERTYTDQSLITINEYGYVDRERTMPKDQNHYKYFDQFSTVSNDTVDKGLQWLRRKEIQLEEEHHANSEDRIKIEGEINRTQGYQLIHKCNKRDMDFKMEMETLQKQIELMKLEEREAVRKIQIKEELRETKQKEKLQAEQRKQNEDRLRTLKQEKYELEQSLLEKQSVLSSLAEELLAYGEERNKPQISKISESKQTFMIKPNIPKFTEPSNFPEWKIEIQSMLSSNIYHKELLRQAIRNAISGKPRKILAALKPTATSEEILEALESNYGDIKSGECIMEEYYKAKQEKEEDISAWGIRLEELVQKAIDRGEIQTHRREQMLRTRFWKYLRNKELKNATRIFYESNIPFEDLRKKMRREEQDISVSKETSQQINVHQIDDHTKLLNDLKEQIKMMEAKLNSLTEEQHRPIDIERRDTFRYDNRGRSYRGYRNNSTFRGRGGYHQRNDRFNRGNRSYEPRRDNTQTYTQQKGTFETPLN</sequence>
<keyword evidence="5" id="KW-1185">Reference proteome</keyword>
<proteinExistence type="predicted"/>
<evidence type="ECO:0000256" key="2">
    <source>
        <dbReference type="SAM" id="MobiDB-lite"/>
    </source>
</evidence>
<feature type="region of interest" description="Disordered" evidence="2">
    <location>
        <begin position="69"/>
        <end position="90"/>
    </location>
</feature>
<feature type="compositionally biased region" description="Basic and acidic residues" evidence="2">
    <location>
        <begin position="585"/>
        <end position="603"/>
    </location>
</feature>
<dbReference type="PANTHER" id="PTHR23095:SF43">
    <property type="entry name" value="PARANEOPLASTIC ANTIGEN-LIKE PROTEIN 8C"/>
    <property type="match status" value="1"/>
</dbReference>
<dbReference type="Proteomes" id="UP000828390">
    <property type="component" value="Unassembled WGS sequence"/>
</dbReference>
<keyword evidence="1" id="KW-0175">Coiled coil</keyword>
<evidence type="ECO:0000256" key="1">
    <source>
        <dbReference type="SAM" id="Coils"/>
    </source>
</evidence>
<gene>
    <name evidence="4" type="ORF">DPMN_127824</name>
</gene>
<feature type="coiled-coil region" evidence="1">
    <location>
        <begin position="240"/>
        <end position="301"/>
    </location>
</feature>
<organism evidence="4 5">
    <name type="scientific">Dreissena polymorpha</name>
    <name type="common">Zebra mussel</name>
    <name type="synonym">Mytilus polymorpha</name>
    <dbReference type="NCBI Taxonomy" id="45954"/>
    <lineage>
        <taxon>Eukaryota</taxon>
        <taxon>Metazoa</taxon>
        <taxon>Spiralia</taxon>
        <taxon>Lophotrochozoa</taxon>
        <taxon>Mollusca</taxon>
        <taxon>Bivalvia</taxon>
        <taxon>Autobranchia</taxon>
        <taxon>Heteroconchia</taxon>
        <taxon>Euheterodonta</taxon>
        <taxon>Imparidentia</taxon>
        <taxon>Neoheterodontei</taxon>
        <taxon>Myida</taxon>
        <taxon>Dreissenoidea</taxon>
        <taxon>Dreissenidae</taxon>
        <taxon>Dreissena</taxon>
    </lineage>
</organism>
<dbReference type="PANTHER" id="PTHR23095">
    <property type="entry name" value="PARANEOPLASTIC ANTIGEN"/>
    <property type="match status" value="1"/>
</dbReference>
<feature type="compositionally biased region" description="Basic and acidic residues" evidence="2">
    <location>
        <begin position="73"/>
        <end position="90"/>
    </location>
</feature>
<dbReference type="InterPro" id="IPR048270">
    <property type="entry name" value="PNMA_C"/>
</dbReference>
<dbReference type="AlphaFoldDB" id="A0A9D4JZ52"/>
<dbReference type="Pfam" id="PF14893">
    <property type="entry name" value="PNMA"/>
    <property type="match status" value="1"/>
</dbReference>
<evidence type="ECO:0000313" key="4">
    <source>
        <dbReference type="EMBL" id="KAH3825937.1"/>
    </source>
</evidence>
<dbReference type="EMBL" id="JAIWYP010000005">
    <property type="protein sequence ID" value="KAH3825937.1"/>
    <property type="molecule type" value="Genomic_DNA"/>
</dbReference>
<comment type="caution">
    <text evidence="4">The sequence shown here is derived from an EMBL/GenBank/DDBJ whole genome shotgun (WGS) entry which is preliminary data.</text>
</comment>
<accession>A0A9D4JZ52</accession>
<feature type="region of interest" description="Disordered" evidence="2">
    <location>
        <begin position="564"/>
        <end position="604"/>
    </location>
</feature>
<feature type="coiled-coil region" evidence="1">
    <location>
        <begin position="490"/>
        <end position="546"/>
    </location>
</feature>
<name>A0A9D4JZ52_DREPO</name>
<reference evidence="4" key="1">
    <citation type="journal article" date="2019" name="bioRxiv">
        <title>The Genome of the Zebra Mussel, Dreissena polymorpha: A Resource for Invasive Species Research.</title>
        <authorList>
            <person name="McCartney M.A."/>
            <person name="Auch B."/>
            <person name="Kono T."/>
            <person name="Mallez S."/>
            <person name="Zhang Y."/>
            <person name="Obille A."/>
            <person name="Becker A."/>
            <person name="Abrahante J.E."/>
            <person name="Garbe J."/>
            <person name="Badalamenti J.P."/>
            <person name="Herman A."/>
            <person name="Mangelson H."/>
            <person name="Liachko I."/>
            <person name="Sullivan S."/>
            <person name="Sone E.D."/>
            <person name="Koren S."/>
            <person name="Silverstein K.A.T."/>
            <person name="Beckman K.B."/>
            <person name="Gohl D.M."/>
        </authorList>
    </citation>
    <scope>NUCLEOTIDE SEQUENCE</scope>
    <source>
        <strain evidence="4">Duluth1</strain>
        <tissue evidence="4">Whole animal</tissue>
    </source>
</reference>
<feature type="domain" description="Paraneoplastic antigen Ma-like C-terminal" evidence="3">
    <location>
        <begin position="352"/>
        <end position="462"/>
    </location>
</feature>
<evidence type="ECO:0000259" key="3">
    <source>
        <dbReference type="Pfam" id="PF14893"/>
    </source>
</evidence>
<protein>
    <recommendedName>
        <fullName evidence="3">Paraneoplastic antigen Ma-like C-terminal domain-containing protein</fullName>
    </recommendedName>
</protein>
<dbReference type="InterPro" id="IPR026523">
    <property type="entry name" value="PNMA"/>
</dbReference>